<sequence length="106" mass="12575">MLCLLKPLRKKNKKNDVKEKKATKKRKQEFLHKVRSKKPVEKYDISSSDDEDWYCLICVEPYSNSRPREKWIQCSTCRGWSHEECLGTDGGIILYYICHNCESDDE</sequence>
<dbReference type="InterPro" id="IPR001965">
    <property type="entry name" value="Znf_PHD"/>
</dbReference>
<dbReference type="EMBL" id="GDRN01046768">
    <property type="protein sequence ID" value="JAI66761.1"/>
    <property type="molecule type" value="Transcribed_RNA"/>
</dbReference>
<keyword evidence="3" id="KW-0862">Zinc</keyword>
<name>A0A0P4WKI2_SCYOL</name>
<dbReference type="InterPro" id="IPR013083">
    <property type="entry name" value="Znf_RING/FYVE/PHD"/>
</dbReference>
<accession>A0A0P4WKI2</accession>
<dbReference type="SUPFAM" id="SSF57903">
    <property type="entry name" value="FYVE/PHD zinc finger"/>
    <property type="match status" value="1"/>
</dbReference>
<feature type="domain" description="Zinc finger PHD-type" evidence="4">
    <location>
        <begin position="54"/>
        <end position="102"/>
    </location>
</feature>
<proteinExistence type="predicted"/>
<dbReference type="InterPro" id="IPR011011">
    <property type="entry name" value="Znf_FYVE_PHD"/>
</dbReference>
<organism evidence="5">
    <name type="scientific">Scylla olivacea</name>
    <name type="common">Orange mud crab</name>
    <name type="synonym">Cancer olivacea</name>
    <dbReference type="NCBI Taxonomy" id="85551"/>
    <lineage>
        <taxon>Eukaryota</taxon>
        <taxon>Metazoa</taxon>
        <taxon>Ecdysozoa</taxon>
        <taxon>Arthropoda</taxon>
        <taxon>Crustacea</taxon>
        <taxon>Multicrustacea</taxon>
        <taxon>Malacostraca</taxon>
        <taxon>Eumalacostraca</taxon>
        <taxon>Eucarida</taxon>
        <taxon>Decapoda</taxon>
        <taxon>Pleocyemata</taxon>
        <taxon>Brachyura</taxon>
        <taxon>Eubrachyura</taxon>
        <taxon>Portunoidea</taxon>
        <taxon>Portunidae</taxon>
        <taxon>Portuninae</taxon>
        <taxon>Scylla</taxon>
    </lineage>
</organism>
<dbReference type="AlphaFoldDB" id="A0A0P4WKI2"/>
<protein>
    <recommendedName>
        <fullName evidence="4">Zinc finger PHD-type domain-containing protein</fullName>
    </recommendedName>
</protein>
<dbReference type="GO" id="GO:0008270">
    <property type="term" value="F:zinc ion binding"/>
    <property type="evidence" value="ECO:0007669"/>
    <property type="project" value="UniProtKB-KW"/>
</dbReference>
<evidence type="ECO:0000313" key="5">
    <source>
        <dbReference type="EMBL" id="JAI66761.1"/>
    </source>
</evidence>
<dbReference type="SMART" id="SM00249">
    <property type="entry name" value="PHD"/>
    <property type="match status" value="1"/>
</dbReference>
<evidence type="ECO:0000256" key="2">
    <source>
        <dbReference type="ARBA" id="ARBA00022771"/>
    </source>
</evidence>
<evidence type="ECO:0000256" key="3">
    <source>
        <dbReference type="ARBA" id="ARBA00022833"/>
    </source>
</evidence>
<reference evidence="5" key="1">
    <citation type="submission" date="2015-09" db="EMBL/GenBank/DDBJ databases">
        <title>Scylla olivacea transcriptome.</title>
        <authorList>
            <person name="Ikhwanuddin M."/>
        </authorList>
    </citation>
    <scope>NUCLEOTIDE SEQUENCE</scope>
</reference>
<evidence type="ECO:0000259" key="4">
    <source>
        <dbReference type="SMART" id="SM00249"/>
    </source>
</evidence>
<evidence type="ECO:0000256" key="1">
    <source>
        <dbReference type="ARBA" id="ARBA00022723"/>
    </source>
</evidence>
<dbReference type="Gene3D" id="3.30.40.10">
    <property type="entry name" value="Zinc/RING finger domain, C3HC4 (zinc finger)"/>
    <property type="match status" value="1"/>
</dbReference>
<keyword evidence="1" id="KW-0479">Metal-binding</keyword>
<keyword evidence="2" id="KW-0863">Zinc-finger</keyword>